<evidence type="ECO:0000256" key="1">
    <source>
        <dbReference type="SAM" id="MobiDB-lite"/>
    </source>
</evidence>
<reference evidence="2" key="1">
    <citation type="submission" date="2014-09" db="EMBL/GenBank/DDBJ databases">
        <authorList>
            <person name="Magalhaes I.L.F."/>
            <person name="Oliveira U."/>
            <person name="Santos F.R."/>
            <person name="Vidigal T.H.D.A."/>
            <person name="Brescovit A.D."/>
            <person name="Santos A.J."/>
        </authorList>
    </citation>
    <scope>NUCLEOTIDE SEQUENCE</scope>
    <source>
        <tissue evidence="2">Shoot tissue taken approximately 20 cm above the soil surface</tissue>
    </source>
</reference>
<feature type="region of interest" description="Disordered" evidence="1">
    <location>
        <begin position="1"/>
        <end position="53"/>
    </location>
</feature>
<dbReference type="EMBL" id="GBRH01271736">
    <property type="protein sequence ID" value="JAD26159.1"/>
    <property type="molecule type" value="Transcribed_RNA"/>
</dbReference>
<dbReference type="AlphaFoldDB" id="A0A0A8YI73"/>
<evidence type="ECO:0000313" key="2">
    <source>
        <dbReference type="EMBL" id="JAD26159.1"/>
    </source>
</evidence>
<accession>A0A0A8YI73</accession>
<proteinExistence type="predicted"/>
<sequence length="53" mass="5407">MPPKRAVSTPIGPSQGRPGAERLPCGRPESAAPAPCGQCSHGLPPTSTPCRDE</sequence>
<organism evidence="2">
    <name type="scientific">Arundo donax</name>
    <name type="common">Giant reed</name>
    <name type="synonym">Donax arundinaceus</name>
    <dbReference type="NCBI Taxonomy" id="35708"/>
    <lineage>
        <taxon>Eukaryota</taxon>
        <taxon>Viridiplantae</taxon>
        <taxon>Streptophyta</taxon>
        <taxon>Embryophyta</taxon>
        <taxon>Tracheophyta</taxon>
        <taxon>Spermatophyta</taxon>
        <taxon>Magnoliopsida</taxon>
        <taxon>Liliopsida</taxon>
        <taxon>Poales</taxon>
        <taxon>Poaceae</taxon>
        <taxon>PACMAD clade</taxon>
        <taxon>Arundinoideae</taxon>
        <taxon>Arundineae</taxon>
        <taxon>Arundo</taxon>
    </lineage>
</organism>
<reference evidence="2" key="2">
    <citation type="journal article" date="2015" name="Data Brief">
        <title>Shoot transcriptome of the giant reed, Arundo donax.</title>
        <authorList>
            <person name="Barrero R.A."/>
            <person name="Guerrero F.D."/>
            <person name="Moolhuijzen P."/>
            <person name="Goolsby J.A."/>
            <person name="Tidwell J."/>
            <person name="Bellgard S.E."/>
            <person name="Bellgard M.I."/>
        </authorList>
    </citation>
    <scope>NUCLEOTIDE SEQUENCE</scope>
    <source>
        <tissue evidence="2">Shoot tissue taken approximately 20 cm above the soil surface</tissue>
    </source>
</reference>
<name>A0A0A8YI73_ARUDO</name>
<protein>
    <submittedName>
        <fullName evidence="2">Uncharacterized protein</fullName>
    </submittedName>
</protein>